<evidence type="ECO:0000256" key="1">
    <source>
        <dbReference type="ARBA" id="ARBA00022491"/>
    </source>
</evidence>
<dbReference type="InterPro" id="IPR028082">
    <property type="entry name" value="Peripla_BP_I"/>
</dbReference>
<keyword evidence="3 6" id="KW-0238">DNA-binding</keyword>
<evidence type="ECO:0000313" key="6">
    <source>
        <dbReference type="EMBL" id="MDA5399639.1"/>
    </source>
</evidence>
<evidence type="ECO:0000256" key="2">
    <source>
        <dbReference type="ARBA" id="ARBA00023015"/>
    </source>
</evidence>
<keyword evidence="7" id="KW-1185">Reference proteome</keyword>
<sequence length="346" mass="37240">MAASSSPTIKEVARLADVSVGTVSKVLNRTGSISEPVRKRVQDVAESLGYAPNSNARSLRSGTTRLLGLLVADLSNPFFLQLVEEIELLASNSGYSVLLYNSAEDPVRERRNIHVLSTQRVDGVLVIPTREPWQGRTAFLSNLPCPTVQVDRLVDGLDAPSVVIDNRLAGRLAAEHLADLGHNRIGVLSGKSDHAIARHRVEGIRSVFAERGVMLDETLIIRDLFAVDTAREATLRLMASAKPPTAIFSSNNHLTLGALQALSNIEAQIPQDISIIGVDELPWAGPLSGGLTAVVQPSEMIAKHAVDSILKEAKSATRQERHPDAPVVLAPRLIVRNSTCAPRAEP</sequence>
<dbReference type="SMART" id="SM00354">
    <property type="entry name" value="HTH_LACI"/>
    <property type="match status" value="1"/>
</dbReference>
<evidence type="ECO:0000259" key="5">
    <source>
        <dbReference type="PROSITE" id="PS50932"/>
    </source>
</evidence>
<dbReference type="RefSeq" id="WP_267991065.1">
    <property type="nucleotide sequence ID" value="NZ_JAPJZI010000001.1"/>
</dbReference>
<dbReference type="InterPro" id="IPR046335">
    <property type="entry name" value="LacI/GalR-like_sensor"/>
</dbReference>
<feature type="domain" description="HTH lacI-type" evidence="5">
    <location>
        <begin position="7"/>
        <end position="61"/>
    </location>
</feature>
<dbReference type="CDD" id="cd06267">
    <property type="entry name" value="PBP1_LacI_sugar_binding-like"/>
    <property type="match status" value="1"/>
</dbReference>
<dbReference type="GO" id="GO:0000976">
    <property type="term" value="F:transcription cis-regulatory region binding"/>
    <property type="evidence" value="ECO:0007669"/>
    <property type="project" value="TreeGrafter"/>
</dbReference>
<dbReference type="Pfam" id="PF00356">
    <property type="entry name" value="LacI"/>
    <property type="match status" value="1"/>
</dbReference>
<keyword evidence="4" id="KW-0804">Transcription</keyword>
<evidence type="ECO:0000313" key="7">
    <source>
        <dbReference type="Proteomes" id="UP001151234"/>
    </source>
</evidence>
<evidence type="ECO:0000256" key="3">
    <source>
        <dbReference type="ARBA" id="ARBA00023125"/>
    </source>
</evidence>
<dbReference type="InterPro" id="IPR010982">
    <property type="entry name" value="Lambda_DNA-bd_dom_sf"/>
</dbReference>
<dbReference type="InterPro" id="IPR000843">
    <property type="entry name" value="HTH_LacI"/>
</dbReference>
<dbReference type="EMBL" id="JAPJZI010000001">
    <property type="protein sequence ID" value="MDA5399639.1"/>
    <property type="molecule type" value="Genomic_DNA"/>
</dbReference>
<dbReference type="GO" id="GO:0003700">
    <property type="term" value="F:DNA-binding transcription factor activity"/>
    <property type="evidence" value="ECO:0007669"/>
    <property type="project" value="TreeGrafter"/>
</dbReference>
<dbReference type="SUPFAM" id="SSF53822">
    <property type="entry name" value="Periplasmic binding protein-like I"/>
    <property type="match status" value="1"/>
</dbReference>
<dbReference type="Pfam" id="PF13377">
    <property type="entry name" value="Peripla_BP_3"/>
    <property type="match status" value="1"/>
</dbReference>
<organism evidence="6 7">
    <name type="scientific">Hoeflea prorocentri</name>
    <dbReference type="NCBI Taxonomy" id="1922333"/>
    <lineage>
        <taxon>Bacteria</taxon>
        <taxon>Pseudomonadati</taxon>
        <taxon>Pseudomonadota</taxon>
        <taxon>Alphaproteobacteria</taxon>
        <taxon>Hyphomicrobiales</taxon>
        <taxon>Rhizobiaceae</taxon>
        <taxon>Hoeflea</taxon>
    </lineage>
</organism>
<dbReference type="PANTHER" id="PTHR30146">
    <property type="entry name" value="LACI-RELATED TRANSCRIPTIONAL REPRESSOR"/>
    <property type="match status" value="1"/>
</dbReference>
<dbReference type="PROSITE" id="PS00356">
    <property type="entry name" value="HTH_LACI_1"/>
    <property type="match status" value="1"/>
</dbReference>
<dbReference type="SUPFAM" id="SSF47413">
    <property type="entry name" value="lambda repressor-like DNA-binding domains"/>
    <property type="match status" value="1"/>
</dbReference>
<dbReference type="Gene3D" id="1.10.260.40">
    <property type="entry name" value="lambda repressor-like DNA-binding domains"/>
    <property type="match status" value="1"/>
</dbReference>
<dbReference type="CDD" id="cd01392">
    <property type="entry name" value="HTH_LacI"/>
    <property type="match status" value="1"/>
</dbReference>
<gene>
    <name evidence="6" type="ORF">OQ273_13730</name>
</gene>
<keyword evidence="1" id="KW-0678">Repressor</keyword>
<keyword evidence="2" id="KW-0805">Transcription regulation</keyword>
<name>A0A9X3ZHY2_9HYPH</name>
<evidence type="ECO:0000256" key="4">
    <source>
        <dbReference type="ARBA" id="ARBA00023163"/>
    </source>
</evidence>
<protein>
    <submittedName>
        <fullName evidence="6">LacI family DNA-binding transcriptional regulator</fullName>
    </submittedName>
</protein>
<dbReference type="PROSITE" id="PS50932">
    <property type="entry name" value="HTH_LACI_2"/>
    <property type="match status" value="1"/>
</dbReference>
<dbReference type="Proteomes" id="UP001151234">
    <property type="component" value="Unassembled WGS sequence"/>
</dbReference>
<comment type="caution">
    <text evidence="6">The sequence shown here is derived from an EMBL/GenBank/DDBJ whole genome shotgun (WGS) entry which is preliminary data.</text>
</comment>
<dbReference type="AlphaFoldDB" id="A0A9X3ZHY2"/>
<dbReference type="PANTHER" id="PTHR30146:SF148">
    <property type="entry name" value="HTH-TYPE TRANSCRIPTIONAL REPRESSOR PURR-RELATED"/>
    <property type="match status" value="1"/>
</dbReference>
<dbReference type="Gene3D" id="3.40.50.2300">
    <property type="match status" value="2"/>
</dbReference>
<accession>A0A9X3ZHY2</accession>
<proteinExistence type="predicted"/>
<reference evidence="6" key="1">
    <citation type="submission" date="2022-11" db="EMBL/GenBank/DDBJ databases">
        <title>Draft genome sequence of Hoeflea poritis E7-10 and Hoeflea prorocentri PM5-8, separated from scleractinian coral Porites lutea and marine dinoflagellate.</title>
        <authorList>
            <person name="Zhang G."/>
            <person name="Wei Q."/>
            <person name="Cai L."/>
        </authorList>
    </citation>
    <scope>NUCLEOTIDE SEQUENCE</scope>
    <source>
        <strain evidence="6">PM5-8</strain>
    </source>
</reference>